<sequence>MLACSCLLTVLFPGLSAVSLSLDDRKGWKKARGGEEGRARAEAANFPASEGQVREGGRIEGYPGFQTTTYTSRSYSGIAPGYTYQFPEFHLERTPLLTSSHPPELAGQWLLTERKIKAVQQQSQVKLKSFPKCQTCPLSLT</sequence>
<reference evidence="1" key="1">
    <citation type="submission" date="2018-11" db="EMBL/GenBank/DDBJ databases">
        <title>The sequence and de novo assembly of Larimichthys crocea genome using PacBio and Hi-C technologies.</title>
        <authorList>
            <person name="Xu P."/>
            <person name="Chen B."/>
            <person name="Zhou Z."/>
            <person name="Ke Q."/>
            <person name="Wu Y."/>
            <person name="Bai H."/>
            <person name="Pu F."/>
        </authorList>
    </citation>
    <scope>NUCLEOTIDE SEQUENCE</scope>
    <source>
        <tissue evidence="1">Muscle</tissue>
    </source>
</reference>
<name>A0ACD3RK99_LARCR</name>
<organism evidence="1 2">
    <name type="scientific">Larimichthys crocea</name>
    <name type="common">Large yellow croaker</name>
    <name type="synonym">Pseudosciaena crocea</name>
    <dbReference type="NCBI Taxonomy" id="215358"/>
    <lineage>
        <taxon>Eukaryota</taxon>
        <taxon>Metazoa</taxon>
        <taxon>Chordata</taxon>
        <taxon>Craniata</taxon>
        <taxon>Vertebrata</taxon>
        <taxon>Euteleostomi</taxon>
        <taxon>Actinopterygii</taxon>
        <taxon>Neopterygii</taxon>
        <taxon>Teleostei</taxon>
        <taxon>Neoteleostei</taxon>
        <taxon>Acanthomorphata</taxon>
        <taxon>Eupercaria</taxon>
        <taxon>Sciaenidae</taxon>
        <taxon>Larimichthys</taxon>
    </lineage>
</organism>
<dbReference type="EMBL" id="CM011678">
    <property type="protein sequence ID" value="TMS19787.1"/>
    <property type="molecule type" value="Genomic_DNA"/>
</dbReference>
<accession>A0ACD3RK99</accession>
<dbReference type="Proteomes" id="UP000793456">
    <property type="component" value="Chromosome V"/>
</dbReference>
<keyword evidence="2" id="KW-1185">Reference proteome</keyword>
<proteinExistence type="predicted"/>
<gene>
    <name evidence="1" type="ORF">E3U43_004108</name>
</gene>
<protein>
    <submittedName>
        <fullName evidence="1">Uncharacterized protein</fullName>
    </submittedName>
</protein>
<comment type="caution">
    <text evidence="1">The sequence shown here is derived from an EMBL/GenBank/DDBJ whole genome shotgun (WGS) entry which is preliminary data.</text>
</comment>
<evidence type="ECO:0000313" key="2">
    <source>
        <dbReference type="Proteomes" id="UP000793456"/>
    </source>
</evidence>
<evidence type="ECO:0000313" key="1">
    <source>
        <dbReference type="EMBL" id="TMS19787.1"/>
    </source>
</evidence>